<evidence type="ECO:0008006" key="4">
    <source>
        <dbReference type="Google" id="ProtNLM"/>
    </source>
</evidence>
<sequence length="504" mass="56315">MTAPRMRTRPPSVPIPSNPLLALFLPALRAYGLAYVSTTTPRLLNLLLYWYRKKSARQRVVSSIFAILKGSLALRRFPAFCGALVGGYGFLQISLRHLYDHLCIIVEGKNPRLRRWYRGRLAVPRFVAALVSAWFSLQLLNRNKPSPVNEATTIRRLESSQQDGSDAAVEAKTTTPLTPRDTEAPILLAGKTLDLTILAASRALDTLITSLWRRSHSHYLPTTTSKAISNHASTFLFALSSGTIMWTWVYHPTRLPPTYNKWIASAADVDPRLIHLLREAHEGKMIYGQDTGHAHILQPMCRDYNWPLEWGDPGSTVPIPCDLVHMGTGSNCHYHAAVRFTRAFRFALATNLPLQILVKARKKPSLTAFRLACSEAIRSSAFLGAFVGLFYYGVCLSRTQLGPKIFSHNTITPQMWDSGLCIGTGCVLCGWSILIEAERRREELALFVMPRAVGTLLPRRYDARGFWKERVVFAVSMAVLFTVVEEDRGCVRGVLGRVLGGVLE</sequence>
<evidence type="ECO:0000256" key="1">
    <source>
        <dbReference type="SAM" id="MobiDB-lite"/>
    </source>
</evidence>
<feature type="region of interest" description="Disordered" evidence="1">
    <location>
        <begin position="157"/>
        <end position="178"/>
    </location>
</feature>
<evidence type="ECO:0000313" key="3">
    <source>
        <dbReference type="Proteomes" id="UP001166286"/>
    </source>
</evidence>
<proteinExistence type="predicted"/>
<reference evidence="2" key="1">
    <citation type="submission" date="2023-03" db="EMBL/GenBank/DDBJ databases">
        <title>Complete genome of Cladonia borealis.</title>
        <authorList>
            <person name="Park H."/>
        </authorList>
    </citation>
    <scope>NUCLEOTIDE SEQUENCE</scope>
    <source>
        <strain evidence="2">ANT050790</strain>
    </source>
</reference>
<evidence type="ECO:0000313" key="2">
    <source>
        <dbReference type="EMBL" id="KAK0513757.1"/>
    </source>
</evidence>
<dbReference type="Proteomes" id="UP001166286">
    <property type="component" value="Unassembled WGS sequence"/>
</dbReference>
<dbReference type="AlphaFoldDB" id="A0AA39R2K7"/>
<keyword evidence="3" id="KW-1185">Reference proteome</keyword>
<accession>A0AA39R2K7</accession>
<dbReference type="PANTHER" id="PTHR12459">
    <property type="entry name" value="TRANSMEMBRANE PROTEIN 135-RELATED"/>
    <property type="match status" value="1"/>
</dbReference>
<comment type="caution">
    <text evidence="2">The sequence shown here is derived from an EMBL/GenBank/DDBJ whole genome shotgun (WGS) entry which is preliminary data.</text>
</comment>
<organism evidence="2 3">
    <name type="scientific">Cladonia borealis</name>
    <dbReference type="NCBI Taxonomy" id="184061"/>
    <lineage>
        <taxon>Eukaryota</taxon>
        <taxon>Fungi</taxon>
        <taxon>Dikarya</taxon>
        <taxon>Ascomycota</taxon>
        <taxon>Pezizomycotina</taxon>
        <taxon>Lecanoromycetes</taxon>
        <taxon>OSLEUM clade</taxon>
        <taxon>Lecanoromycetidae</taxon>
        <taxon>Lecanorales</taxon>
        <taxon>Lecanorineae</taxon>
        <taxon>Cladoniaceae</taxon>
        <taxon>Cladonia</taxon>
    </lineage>
</organism>
<protein>
    <recommendedName>
        <fullName evidence="4">Integral membrane protein</fullName>
    </recommendedName>
</protein>
<gene>
    <name evidence="2" type="ORF">JMJ35_003479</name>
</gene>
<dbReference type="EMBL" id="JAFEKC020000006">
    <property type="protein sequence ID" value="KAK0513757.1"/>
    <property type="molecule type" value="Genomic_DNA"/>
</dbReference>
<dbReference type="PANTHER" id="PTHR12459:SF15">
    <property type="entry name" value="TRANSMEMBRANE PROTEIN 135"/>
    <property type="match status" value="1"/>
</dbReference>
<name>A0AA39R2K7_9LECA</name>
<dbReference type="InterPro" id="IPR026749">
    <property type="entry name" value="Tmem135"/>
</dbReference>